<dbReference type="AlphaFoldDB" id="A0A317F9A9"/>
<comment type="caution">
    <text evidence="3">The sequence shown here is derived from an EMBL/GenBank/DDBJ whole genome shotgun (WGS) entry which is preliminary data.</text>
</comment>
<dbReference type="RefSeq" id="WP_109871712.1">
    <property type="nucleotide sequence ID" value="NZ_QGNA01000004.1"/>
</dbReference>
<name>A0A317F9A9_9PROT</name>
<evidence type="ECO:0000313" key="4">
    <source>
        <dbReference type="Proteomes" id="UP000245765"/>
    </source>
</evidence>
<sequence>MGPGSIPAGPSSVLAAATAGLRRAGAQAADAAERVASFGTLAPGGMPTAPPIERADPGRAMVDLLVARRAYEANARVVTVADAMAAELVATRRAGGGSAGGR</sequence>
<dbReference type="Proteomes" id="UP000245765">
    <property type="component" value="Unassembled WGS sequence"/>
</dbReference>
<evidence type="ECO:0000259" key="2">
    <source>
        <dbReference type="Pfam" id="PF06429"/>
    </source>
</evidence>
<feature type="domain" description="Flagellar basal-body/hook protein C-terminal" evidence="2">
    <location>
        <begin position="56"/>
        <end position="88"/>
    </location>
</feature>
<dbReference type="InterPro" id="IPR010930">
    <property type="entry name" value="Flg_bb/hook_C_dom"/>
</dbReference>
<organism evidence="3 4">
    <name type="scientific">Falsiroseomonas bella</name>
    <dbReference type="NCBI Taxonomy" id="2184016"/>
    <lineage>
        <taxon>Bacteria</taxon>
        <taxon>Pseudomonadati</taxon>
        <taxon>Pseudomonadota</taxon>
        <taxon>Alphaproteobacteria</taxon>
        <taxon>Acetobacterales</taxon>
        <taxon>Roseomonadaceae</taxon>
        <taxon>Falsiroseomonas</taxon>
    </lineage>
</organism>
<accession>A0A317F9A9</accession>
<dbReference type="EMBL" id="QGNA01000004">
    <property type="protein sequence ID" value="PWS35345.1"/>
    <property type="molecule type" value="Genomic_DNA"/>
</dbReference>
<proteinExistence type="inferred from homology"/>
<protein>
    <recommendedName>
        <fullName evidence="2">Flagellar basal-body/hook protein C-terminal domain-containing protein</fullName>
    </recommendedName>
</protein>
<evidence type="ECO:0000256" key="1">
    <source>
        <dbReference type="ARBA" id="ARBA00009677"/>
    </source>
</evidence>
<evidence type="ECO:0000313" key="3">
    <source>
        <dbReference type="EMBL" id="PWS35345.1"/>
    </source>
</evidence>
<reference evidence="4" key="1">
    <citation type="submission" date="2018-05" db="EMBL/GenBank/DDBJ databases">
        <authorList>
            <person name="Du Z."/>
            <person name="Wang X."/>
        </authorList>
    </citation>
    <scope>NUCLEOTIDE SEQUENCE [LARGE SCALE GENOMIC DNA]</scope>
    <source>
        <strain evidence="4">CQN31</strain>
    </source>
</reference>
<dbReference type="Pfam" id="PF06429">
    <property type="entry name" value="Flg_bbr_C"/>
    <property type="match status" value="1"/>
</dbReference>
<keyword evidence="4" id="KW-1185">Reference proteome</keyword>
<gene>
    <name evidence="3" type="ORF">DFH01_17075</name>
</gene>
<comment type="similarity">
    <text evidence="1">Belongs to the flagella basal body rod proteins family.</text>
</comment>